<gene>
    <name evidence="4" type="ORF">GCM10023214_47040</name>
</gene>
<dbReference type="PANTHER" id="PTHR33495:SF2">
    <property type="entry name" value="ANTI-SIGMA FACTOR ANTAGONIST TM_1081-RELATED"/>
    <property type="match status" value="1"/>
</dbReference>
<dbReference type="InterPro" id="IPR002645">
    <property type="entry name" value="STAS_dom"/>
</dbReference>
<comment type="caution">
    <text evidence="4">The sequence shown here is derived from an EMBL/GenBank/DDBJ whole genome shotgun (WGS) entry which is preliminary data.</text>
</comment>
<organism evidence="4 5">
    <name type="scientific">Amycolatopsis dongchuanensis</name>
    <dbReference type="NCBI Taxonomy" id="1070866"/>
    <lineage>
        <taxon>Bacteria</taxon>
        <taxon>Bacillati</taxon>
        <taxon>Actinomycetota</taxon>
        <taxon>Actinomycetes</taxon>
        <taxon>Pseudonocardiales</taxon>
        <taxon>Pseudonocardiaceae</taxon>
        <taxon>Amycolatopsis</taxon>
    </lineage>
</organism>
<evidence type="ECO:0000313" key="5">
    <source>
        <dbReference type="Proteomes" id="UP001500192"/>
    </source>
</evidence>
<evidence type="ECO:0000256" key="2">
    <source>
        <dbReference type="RuleBase" id="RU003749"/>
    </source>
</evidence>
<reference evidence="5" key="1">
    <citation type="journal article" date="2019" name="Int. J. Syst. Evol. Microbiol.">
        <title>The Global Catalogue of Microorganisms (GCM) 10K type strain sequencing project: providing services to taxonomists for standard genome sequencing and annotation.</title>
        <authorList>
            <consortium name="The Broad Institute Genomics Platform"/>
            <consortium name="The Broad Institute Genome Sequencing Center for Infectious Disease"/>
            <person name="Wu L."/>
            <person name="Ma J."/>
        </authorList>
    </citation>
    <scope>NUCLEOTIDE SEQUENCE [LARGE SCALE GENOMIC DNA]</scope>
    <source>
        <strain evidence="5">JCM 18054</strain>
    </source>
</reference>
<sequence>MLERRGESGPRLRVRTGRPVPAVVVVHVDGEIDAMTSPELEAVVREAAATLPEVLVLDVHDVRFCGASGVGVLLRARDLVAAAGGTLRLAGAPAAVRRPLEVLGLAGEFETCTRAVVTLPAPRRPVEYDVWDAGFR</sequence>
<dbReference type="RefSeq" id="WP_346054932.1">
    <property type="nucleotide sequence ID" value="NZ_BAABIB010000088.1"/>
</dbReference>
<dbReference type="SUPFAM" id="SSF52091">
    <property type="entry name" value="SpoIIaa-like"/>
    <property type="match status" value="1"/>
</dbReference>
<evidence type="ECO:0000259" key="3">
    <source>
        <dbReference type="PROSITE" id="PS50801"/>
    </source>
</evidence>
<protein>
    <recommendedName>
        <fullName evidence="2">Anti-sigma factor antagonist</fullName>
    </recommendedName>
</protein>
<evidence type="ECO:0000256" key="1">
    <source>
        <dbReference type="ARBA" id="ARBA00009013"/>
    </source>
</evidence>
<dbReference type="Gene3D" id="3.30.750.24">
    <property type="entry name" value="STAS domain"/>
    <property type="match status" value="1"/>
</dbReference>
<dbReference type="CDD" id="cd07043">
    <property type="entry name" value="STAS_anti-anti-sigma_factors"/>
    <property type="match status" value="1"/>
</dbReference>
<comment type="similarity">
    <text evidence="1 2">Belongs to the anti-sigma-factor antagonist family.</text>
</comment>
<evidence type="ECO:0000313" key="4">
    <source>
        <dbReference type="EMBL" id="GAA5169659.1"/>
    </source>
</evidence>
<dbReference type="InterPro" id="IPR036513">
    <property type="entry name" value="STAS_dom_sf"/>
</dbReference>
<dbReference type="InterPro" id="IPR003658">
    <property type="entry name" value="Anti-sigma_ant"/>
</dbReference>
<feature type="domain" description="STAS" evidence="3">
    <location>
        <begin position="21"/>
        <end position="105"/>
    </location>
</feature>
<dbReference type="EMBL" id="BAABIB010000088">
    <property type="protein sequence ID" value="GAA5169659.1"/>
    <property type="molecule type" value="Genomic_DNA"/>
</dbReference>
<proteinExistence type="inferred from homology"/>
<name>A0ABP9QZF8_9PSEU</name>
<dbReference type="Proteomes" id="UP001500192">
    <property type="component" value="Unassembled WGS sequence"/>
</dbReference>
<accession>A0ABP9QZF8</accession>
<keyword evidence="5" id="KW-1185">Reference proteome</keyword>
<dbReference type="PROSITE" id="PS50801">
    <property type="entry name" value="STAS"/>
    <property type="match status" value="1"/>
</dbReference>
<dbReference type="PANTHER" id="PTHR33495">
    <property type="entry name" value="ANTI-SIGMA FACTOR ANTAGONIST TM_1081-RELATED-RELATED"/>
    <property type="match status" value="1"/>
</dbReference>
<dbReference type="Pfam" id="PF01740">
    <property type="entry name" value="STAS"/>
    <property type="match status" value="1"/>
</dbReference>
<dbReference type="NCBIfam" id="TIGR00377">
    <property type="entry name" value="ant_ant_sig"/>
    <property type="match status" value="1"/>
</dbReference>